<keyword evidence="1" id="KW-0812">Transmembrane</keyword>
<keyword evidence="1" id="KW-1133">Transmembrane helix</keyword>
<feature type="transmembrane region" description="Helical" evidence="1">
    <location>
        <begin position="213"/>
        <end position="237"/>
    </location>
</feature>
<proteinExistence type="predicted"/>
<reference evidence="2 3" key="1">
    <citation type="journal article" date="2023" name="Commun. Biol.">
        <title>Genome analysis of Parmales, the sister group of diatoms, reveals the evolutionary specialization of diatoms from phago-mixotrophs to photoautotrophs.</title>
        <authorList>
            <person name="Ban H."/>
            <person name="Sato S."/>
            <person name="Yoshikawa S."/>
            <person name="Yamada K."/>
            <person name="Nakamura Y."/>
            <person name="Ichinomiya M."/>
            <person name="Sato N."/>
            <person name="Blanc-Mathieu R."/>
            <person name="Endo H."/>
            <person name="Kuwata A."/>
            <person name="Ogata H."/>
        </authorList>
    </citation>
    <scope>NUCLEOTIDE SEQUENCE [LARGE SCALE GENOMIC DNA]</scope>
</reference>
<protein>
    <recommendedName>
        <fullName evidence="4">Tetraspanin</fullName>
    </recommendedName>
</protein>
<feature type="transmembrane region" description="Helical" evidence="1">
    <location>
        <begin position="109"/>
        <end position="130"/>
    </location>
</feature>
<evidence type="ECO:0000256" key="1">
    <source>
        <dbReference type="SAM" id="Phobius"/>
    </source>
</evidence>
<name>A0ABQ6M4W8_9STRA</name>
<keyword evidence="1" id="KW-0472">Membrane</keyword>
<dbReference type="Proteomes" id="UP001165060">
    <property type="component" value="Unassembled WGS sequence"/>
</dbReference>
<accession>A0ABQ6M4W8</accession>
<feature type="transmembrane region" description="Helical" evidence="1">
    <location>
        <begin position="32"/>
        <end position="57"/>
    </location>
</feature>
<gene>
    <name evidence="2" type="ORF">TeGR_g1237</name>
</gene>
<keyword evidence="3" id="KW-1185">Reference proteome</keyword>
<sequence>MGILGTIVGCCKAVSCSRLRSRVRRLTDRQYLIMNNSLILFCSLYQGLAGFGVVMLFNQNLAGTMSGTTEDRQAGTQSYMVQAVLGGFLTILSIVAIRAAIKVNIQMLIVYYWLTLVAVPLLFLFSVASLDFKDLLEGWISHRWHTEGFEFLRKYFCAETFDEDLEEMVDTWDTKCKAPINGGPDWATTDDWCVVEYAATDCLDIREDAEARFMVWMSWLMNINGTVGICEICLLLVSLKLVERTLTLPVIMSSLLDAMNYLVFLPAALCILVGVYLSSHDNLEVKDYWLKFLFFVGGGSMFVLSLIGIFAAREKLRGVLKFYAFSMTLVVGLLGVACASSFIFSWRINQIYSIRGDGKAGEVACRSQLYGCCCCDRAGEENFPDDDLCPEWTREEIIHVIEADYKLAGLVAAISCLFALRASRACWILLANLKSYKCVYL</sequence>
<feature type="transmembrane region" description="Helical" evidence="1">
    <location>
        <begin position="77"/>
        <end position="97"/>
    </location>
</feature>
<organism evidence="2 3">
    <name type="scientific">Tetraparma gracilis</name>
    <dbReference type="NCBI Taxonomy" id="2962635"/>
    <lineage>
        <taxon>Eukaryota</taxon>
        <taxon>Sar</taxon>
        <taxon>Stramenopiles</taxon>
        <taxon>Ochrophyta</taxon>
        <taxon>Bolidophyceae</taxon>
        <taxon>Parmales</taxon>
        <taxon>Triparmaceae</taxon>
        <taxon>Tetraparma</taxon>
    </lineage>
</organism>
<dbReference type="EMBL" id="BRYB01005028">
    <property type="protein sequence ID" value="GMI19500.1"/>
    <property type="molecule type" value="Genomic_DNA"/>
</dbReference>
<feature type="transmembrane region" description="Helical" evidence="1">
    <location>
        <begin position="289"/>
        <end position="310"/>
    </location>
</feature>
<feature type="transmembrane region" description="Helical" evidence="1">
    <location>
        <begin position="258"/>
        <end position="277"/>
    </location>
</feature>
<comment type="caution">
    <text evidence="2">The sequence shown here is derived from an EMBL/GenBank/DDBJ whole genome shotgun (WGS) entry which is preliminary data.</text>
</comment>
<evidence type="ECO:0000313" key="3">
    <source>
        <dbReference type="Proteomes" id="UP001165060"/>
    </source>
</evidence>
<evidence type="ECO:0008006" key="4">
    <source>
        <dbReference type="Google" id="ProtNLM"/>
    </source>
</evidence>
<feature type="transmembrane region" description="Helical" evidence="1">
    <location>
        <begin position="322"/>
        <end position="346"/>
    </location>
</feature>
<evidence type="ECO:0000313" key="2">
    <source>
        <dbReference type="EMBL" id="GMI19500.1"/>
    </source>
</evidence>